<proteinExistence type="predicted"/>
<evidence type="ECO:0000313" key="2">
    <source>
        <dbReference type="EMBL" id="MBU3875053.1"/>
    </source>
</evidence>
<protein>
    <submittedName>
        <fullName evidence="2">Arsenate reductase ArsC</fullName>
    </submittedName>
</protein>
<dbReference type="PANTHER" id="PTHR43428">
    <property type="entry name" value="ARSENATE REDUCTASE"/>
    <property type="match status" value="1"/>
</dbReference>
<feature type="domain" description="Phosphotyrosine protein phosphatase I" evidence="1">
    <location>
        <begin position="6"/>
        <end position="131"/>
    </location>
</feature>
<dbReference type="RefSeq" id="WP_216239811.1">
    <property type="nucleotide sequence ID" value="NZ_JABACJ020000002.1"/>
</dbReference>
<accession>A0ABS6D0G7</accession>
<dbReference type="SMART" id="SM00226">
    <property type="entry name" value="LMWPc"/>
    <property type="match status" value="1"/>
</dbReference>
<dbReference type="EMBL" id="JABACJ020000002">
    <property type="protein sequence ID" value="MBU3875053.1"/>
    <property type="molecule type" value="Genomic_DNA"/>
</dbReference>
<dbReference type="Proteomes" id="UP000723714">
    <property type="component" value="Unassembled WGS sequence"/>
</dbReference>
<keyword evidence="3" id="KW-1185">Reference proteome</keyword>
<dbReference type="CDD" id="cd16345">
    <property type="entry name" value="LMWP_ArsC"/>
    <property type="match status" value="1"/>
</dbReference>
<comment type="caution">
    <text evidence="2">The sequence shown here is derived from an EMBL/GenBank/DDBJ whole genome shotgun (WGS) entry which is preliminary data.</text>
</comment>
<sequence length="137" mass="15421">MDREKVKVAFVCVHNSCRSQIAEALGRLFASDVFESYSAGTETKPQINQDAVRIVKQKYGIDMEETQYSKLISEIPPVDIVITMGCNVSCPSLPCKHREDWGLDDPTGKDDDVFIDTAEKIERKVRELRDKIVSGLL</sequence>
<evidence type="ECO:0000313" key="3">
    <source>
        <dbReference type="Proteomes" id="UP000723714"/>
    </source>
</evidence>
<reference evidence="2 3" key="1">
    <citation type="submission" date="2021-06" db="EMBL/GenBank/DDBJ databases">
        <title>Faecalicatena sp. nov. isolated from porcine feces.</title>
        <authorList>
            <person name="Oh B.S."/>
            <person name="Lee J.H."/>
        </authorList>
    </citation>
    <scope>NUCLEOTIDE SEQUENCE [LARGE SCALE GENOMIC DNA]</scope>
    <source>
        <strain evidence="2 3">AGMB00832</strain>
    </source>
</reference>
<dbReference type="PANTHER" id="PTHR43428:SF1">
    <property type="entry name" value="ARSENATE REDUCTASE"/>
    <property type="match status" value="1"/>
</dbReference>
<dbReference type="InterPro" id="IPR023485">
    <property type="entry name" value="Ptyr_pPase"/>
</dbReference>
<name>A0ABS6D0G7_9FIRM</name>
<gene>
    <name evidence="2" type="ORF">HGO97_004405</name>
</gene>
<evidence type="ECO:0000259" key="1">
    <source>
        <dbReference type="SMART" id="SM00226"/>
    </source>
</evidence>
<organism evidence="2 3">
    <name type="scientific">Faecalicatena faecalis</name>
    <dbReference type="NCBI Taxonomy" id="2726362"/>
    <lineage>
        <taxon>Bacteria</taxon>
        <taxon>Bacillati</taxon>
        <taxon>Bacillota</taxon>
        <taxon>Clostridia</taxon>
        <taxon>Lachnospirales</taxon>
        <taxon>Lachnospiraceae</taxon>
        <taxon>Faecalicatena</taxon>
    </lineage>
</organism>
<dbReference type="Pfam" id="PF01451">
    <property type="entry name" value="LMWPc"/>
    <property type="match status" value="1"/>
</dbReference>